<evidence type="ECO:0000256" key="2">
    <source>
        <dbReference type="ARBA" id="ARBA00022771"/>
    </source>
</evidence>
<feature type="compositionally biased region" description="Low complexity" evidence="5">
    <location>
        <begin position="1152"/>
        <end position="1184"/>
    </location>
</feature>
<evidence type="ECO:0000313" key="8">
    <source>
        <dbReference type="RefSeq" id="XP_013782305.1"/>
    </source>
</evidence>
<dbReference type="InterPro" id="IPR004181">
    <property type="entry name" value="Znf_MIZ"/>
</dbReference>
<name>A0ABM1BHV0_LIMPO</name>
<sequence>MTAMATAMERHIQQTNERLQCIKEALGSPSGFQSAARELLEWCSDSRAFQKVFEQNLINCLTVVNRVAAQQGFDLDLGYRLLAVCAAQRDKFSPKSASLLSVWCEDLGRLLLLRHQKTREGDGLPKLTPGMHQSLQKTLPPVQGDSTMTAMGWQQTPPTGHGPPPPHGAHATQQQLSVVTTVWGVSPSTQSGPLVHNSYSGTNTSVAHGPYSQNTHGYPGGMPSKPYPPQGMPPRQTTPTYNGYGHTPTSMGTAVGPNIPTGCPGSGGDYQGSSAALSAAALVARAAAAATATATATASVVAFQDQQQQETAMGNQYHNHMQGMQNQQYQQGYGPPGPQRLPSGPTMGSHMNNHMSNTMGGSIPSMANSMSSPMIPMNTSVMSTPNSINPQMAMNGPMGMNKGGMQGVQNMGGPGQPMYPMPSSGMGPQTRARSAPYPNPSQYMAQKRQVQYNNAMAHQYNPGIQQYGPGSQQTYSSAQFPGGQGVQYPKQPPQFPPSIQQQPLPSSGYPPQQQMRPSIRPQASPYAPQQEQYYPQNHMNGVPQQTQYEQQYNGNQYMTPQNFQRNMSYQHSPIPGNPTPPLTPASSMPPYISPNSGDIKPSYPDMKPPMPPTKDDELRLTFPVRDGIILPPFRLEHNLAVSNHFFQLKPSVYQTLMWRSDLELQLKCFHHEDRQMNTNWPASVQVSVNATPVPIDRGVNKTSHKPLYLKEVCQPGRNTIQITVTACCCSHLFLLHLVHRPTVRSVLQGLLRNRLLPAEHCISKIKRNFNSVAATNSAMNGEDGVEQTAMKVSLKCPITFKRVTLPARGQDCKHIQCFDLESYLQMNCERGAWRCPVCNKTAYLEGLEVDQYVWAILTNLTNSDIDEVTVDATASWKPVAPKLEHDQDPCIAQKKIKAMSPGSMTMPTTSTWEMGQALSPFAAMPPPDMQSIANGPNLPNGMSYRGMNGSYDFSSDFGSPLAHLNESVASLDPLAAMEKSLNQHEQQMCPPTLHDQSSQQMPHPANSSAPGINQSQHSTNHQQYAPPTPSSTQSQGMMQHGPNTPHTPHTPHTPGTGGPPSIPPPSSVGPNGSNAEVNGTNSNSSNSNPANSQPPSVTNDNSLSHAADLSDLNFDPAAVIDGEGQGQEGLNLLPESVVDPMELLSYLDPPELSSSGNLSTTSGSTTSTTAANSSATTSTSNSTNDDILAFFES</sequence>
<feature type="compositionally biased region" description="Polar residues" evidence="5">
    <location>
        <begin position="235"/>
        <end position="244"/>
    </location>
</feature>
<reference evidence="8 9" key="1">
    <citation type="submission" date="2025-05" db="UniProtKB">
        <authorList>
            <consortium name="RefSeq"/>
        </authorList>
    </citation>
    <scope>IDENTIFICATION</scope>
    <source>
        <tissue evidence="8 9">Muscle</tissue>
    </source>
</reference>
<protein>
    <submittedName>
        <fullName evidence="8 9">Zinc finger MIZ domain-containing protein 1-like isoform X1</fullName>
    </submittedName>
</protein>
<dbReference type="Proteomes" id="UP000694941">
    <property type="component" value="Unplaced"/>
</dbReference>
<keyword evidence="2 4" id="KW-0863">Zinc-finger</keyword>
<feature type="region of interest" description="Disordered" evidence="5">
    <location>
        <begin position="1146"/>
        <end position="1193"/>
    </location>
</feature>
<evidence type="ECO:0000256" key="1">
    <source>
        <dbReference type="ARBA" id="ARBA00022723"/>
    </source>
</evidence>
<feature type="compositionally biased region" description="Polar residues" evidence="5">
    <location>
        <begin position="994"/>
        <end position="1037"/>
    </location>
</feature>
<dbReference type="InterPro" id="IPR040797">
    <property type="entry name" value="ZMIZ1_N"/>
</dbReference>
<proteinExistence type="predicted"/>
<feature type="compositionally biased region" description="Low complexity" evidence="5">
    <location>
        <begin position="1081"/>
        <end position="1096"/>
    </location>
</feature>
<evidence type="ECO:0000256" key="5">
    <source>
        <dbReference type="SAM" id="MobiDB-lite"/>
    </source>
</evidence>
<organism evidence="7 8">
    <name type="scientific">Limulus polyphemus</name>
    <name type="common">Atlantic horseshoe crab</name>
    <dbReference type="NCBI Taxonomy" id="6850"/>
    <lineage>
        <taxon>Eukaryota</taxon>
        <taxon>Metazoa</taxon>
        <taxon>Ecdysozoa</taxon>
        <taxon>Arthropoda</taxon>
        <taxon>Chelicerata</taxon>
        <taxon>Merostomata</taxon>
        <taxon>Xiphosura</taxon>
        <taxon>Limulidae</taxon>
        <taxon>Limulus</taxon>
    </lineage>
</organism>
<evidence type="ECO:0000256" key="4">
    <source>
        <dbReference type="PROSITE-ProRule" id="PRU00452"/>
    </source>
</evidence>
<dbReference type="PANTHER" id="PTHR10782">
    <property type="entry name" value="ZINC FINGER MIZ DOMAIN-CONTAINING PROTEIN"/>
    <property type="match status" value="1"/>
</dbReference>
<dbReference type="InterPro" id="IPR013083">
    <property type="entry name" value="Znf_RING/FYVE/PHD"/>
</dbReference>
<feature type="compositionally biased region" description="Polar residues" evidence="5">
    <location>
        <begin position="461"/>
        <end position="479"/>
    </location>
</feature>
<dbReference type="PROSITE" id="PS51044">
    <property type="entry name" value="ZF_SP_RING"/>
    <property type="match status" value="1"/>
</dbReference>
<evidence type="ECO:0000259" key="6">
    <source>
        <dbReference type="PROSITE" id="PS51044"/>
    </source>
</evidence>
<gene>
    <name evidence="8 9" type="primary">LOC106466559</name>
</gene>
<feature type="region of interest" description="Disordered" evidence="5">
    <location>
        <begin position="189"/>
        <end position="244"/>
    </location>
</feature>
<dbReference type="RefSeq" id="XP_022250298.1">
    <property type="nucleotide sequence ID" value="XM_022394590.1"/>
</dbReference>
<dbReference type="RefSeq" id="XP_013782305.1">
    <property type="nucleotide sequence ID" value="XM_013926851.2"/>
</dbReference>
<accession>A0ABM1BHV0</accession>
<dbReference type="Pfam" id="PF02891">
    <property type="entry name" value="zf-MIZ"/>
    <property type="match status" value="1"/>
</dbReference>
<dbReference type="PANTHER" id="PTHR10782:SF4">
    <property type="entry name" value="TONALLI, ISOFORM E"/>
    <property type="match status" value="1"/>
</dbReference>
<feature type="region of interest" description="Disordered" evidence="5">
    <location>
        <begin position="981"/>
        <end position="1104"/>
    </location>
</feature>
<evidence type="ECO:0000313" key="9">
    <source>
        <dbReference type="RefSeq" id="XP_022250298.1"/>
    </source>
</evidence>
<dbReference type="GeneID" id="106466559"/>
<evidence type="ECO:0000256" key="3">
    <source>
        <dbReference type="ARBA" id="ARBA00022833"/>
    </source>
</evidence>
<keyword evidence="7" id="KW-1185">Reference proteome</keyword>
<feature type="compositionally biased region" description="Low complexity" evidence="5">
    <location>
        <begin position="1040"/>
        <end position="1054"/>
    </location>
</feature>
<dbReference type="Pfam" id="PF18028">
    <property type="entry name" value="Zmiz1_N"/>
    <property type="match status" value="1"/>
</dbReference>
<feature type="domain" description="SP-RING-type" evidence="6">
    <location>
        <begin position="781"/>
        <end position="862"/>
    </location>
</feature>
<feature type="region of interest" description="Disordered" evidence="5">
    <location>
        <begin position="461"/>
        <end position="528"/>
    </location>
</feature>
<dbReference type="InterPro" id="IPR057847">
    <property type="entry name" value="ZMIZ1/ZMIZ2_GBD-like"/>
</dbReference>
<feature type="compositionally biased region" description="Polar residues" evidence="5">
    <location>
        <begin position="189"/>
        <end position="216"/>
    </location>
</feature>
<dbReference type="Gene3D" id="3.30.40.10">
    <property type="entry name" value="Zinc/RING finger domain, C3HC4 (zinc finger)"/>
    <property type="match status" value="1"/>
</dbReference>
<keyword evidence="1" id="KW-0479">Metal-binding</keyword>
<feature type="region of interest" description="Disordered" evidence="5">
    <location>
        <begin position="328"/>
        <end position="350"/>
    </location>
</feature>
<evidence type="ECO:0000313" key="7">
    <source>
        <dbReference type="Proteomes" id="UP000694941"/>
    </source>
</evidence>
<keyword evidence="3" id="KW-0862">Zinc</keyword>
<feature type="region of interest" description="Disordered" evidence="5">
    <location>
        <begin position="149"/>
        <end position="173"/>
    </location>
</feature>
<dbReference type="Pfam" id="PF25527">
    <property type="entry name" value="GBD-like_ZMIZ1_ZMIZ2"/>
    <property type="match status" value="1"/>
</dbReference>